<evidence type="ECO:0000256" key="2">
    <source>
        <dbReference type="SAM" id="MobiDB-lite"/>
    </source>
</evidence>
<evidence type="ECO:0000256" key="1">
    <source>
        <dbReference type="SAM" id="Coils"/>
    </source>
</evidence>
<evidence type="ECO:0000313" key="3">
    <source>
        <dbReference type="EMBL" id="KAG5493894.1"/>
    </source>
</evidence>
<dbReference type="EMBL" id="JAFJZO010000034">
    <property type="protein sequence ID" value="KAG5493894.1"/>
    <property type="molecule type" value="Genomic_DNA"/>
</dbReference>
<dbReference type="GeneID" id="94287849"/>
<dbReference type="Proteomes" id="UP000674318">
    <property type="component" value="Unassembled WGS sequence"/>
</dbReference>
<protein>
    <submittedName>
        <fullName evidence="3">Uncharacterized protein</fullName>
    </submittedName>
</protein>
<name>A0A836L0N0_9TRYP</name>
<sequence length="622" mass="69913">MDEGMDTPTNSILNRDAGDGALISRMVYENESLKIEVETLREKLDSTDLLRLDELRSENEDLKSEVEKLRVQLAEKTNQLDLYRSSDDRFSNINDSLAELLKLVQTQRLELAEMKDSTCEKDVRIEQLLGQLKQSEEALSQARAECDAATQNSAQITEREDLRVQLNQVNAELETLRQTSGKEVTELQNRLRESQEQLLSMKEDAAAKSRVRGERVSLQEQEIMSCREREASTQRQVIDLQAEMELLKKECSELREAKADLVREQQNRLEEQRSVAVAAESQRIDLNSKEVKLHVERAVNRATEAVERRLREQVEHNASLLSRMALIEKESEAILKTKGMSTQEISVVKERVDARSRHDNARTTMQRRVAEVLSKGELSKGDIEKLLQEMLDYQEDADQQYRTLLAIKDIELEEKERTLRRDLKRVMAENASLMKQLQELAVGGFQRERYSTTPTTGRGGSTGNPQAAEVGPSTALGVRAGGARSPAAPENSSHDYPYHRGSAPVVRPGKGLSPTYPAVAPQAKYRSASPQQLQPRHPQQHLMGNMWSDEVPRQNTAHADPNMRLGPNPQYSSPLQAASSVTVAGSGTDSNAKAVVRCPACTYEQRYGNVRCEICNATLQLP</sequence>
<evidence type="ECO:0000313" key="4">
    <source>
        <dbReference type="Proteomes" id="UP000674318"/>
    </source>
</evidence>
<dbReference type="OrthoDB" id="272644at2759"/>
<gene>
    <name evidence="3" type="ORF">JKF63_01726</name>
</gene>
<proteinExistence type="predicted"/>
<keyword evidence="1" id="KW-0175">Coiled coil</keyword>
<feature type="coiled-coil region" evidence="1">
    <location>
        <begin position="230"/>
        <end position="282"/>
    </location>
</feature>
<keyword evidence="4" id="KW-1185">Reference proteome</keyword>
<accession>A0A836L0N0</accession>
<feature type="region of interest" description="Disordered" evidence="2">
    <location>
        <begin position="450"/>
        <end position="517"/>
    </location>
</feature>
<dbReference type="KEGG" id="phet:94287849"/>
<comment type="caution">
    <text evidence="3">The sequence shown here is derived from an EMBL/GenBank/DDBJ whole genome shotgun (WGS) entry which is preliminary data.</text>
</comment>
<reference evidence="3 4" key="1">
    <citation type="submission" date="2021-02" db="EMBL/GenBank/DDBJ databases">
        <title>Porcisia hertigi Genome sequencing and assembly.</title>
        <authorList>
            <person name="Almutairi H."/>
            <person name="Gatherer D."/>
        </authorList>
    </citation>
    <scope>NUCLEOTIDE SEQUENCE [LARGE SCALE GENOMIC DNA]</scope>
    <source>
        <strain evidence="3 4">C119</strain>
    </source>
</reference>
<dbReference type="CDD" id="cd22541">
    <property type="entry name" value="SP5_N"/>
    <property type="match status" value="1"/>
</dbReference>
<organism evidence="3 4">
    <name type="scientific">Porcisia hertigi</name>
    <dbReference type="NCBI Taxonomy" id="2761500"/>
    <lineage>
        <taxon>Eukaryota</taxon>
        <taxon>Discoba</taxon>
        <taxon>Euglenozoa</taxon>
        <taxon>Kinetoplastea</taxon>
        <taxon>Metakinetoplastina</taxon>
        <taxon>Trypanosomatida</taxon>
        <taxon>Trypanosomatidae</taxon>
        <taxon>Leishmaniinae</taxon>
        <taxon>Porcisia</taxon>
    </lineage>
</organism>
<dbReference type="RefSeq" id="XP_067753929.1">
    <property type="nucleotide sequence ID" value="XM_067897772.1"/>
</dbReference>
<feature type="coiled-coil region" evidence="1">
    <location>
        <begin position="23"/>
        <end position="204"/>
    </location>
</feature>
<dbReference type="AlphaFoldDB" id="A0A836L0N0"/>